<reference evidence="2 3" key="1">
    <citation type="submission" date="2014-03" db="EMBL/GenBank/DDBJ databases">
        <title>The genome of Kluyveromyces dobzhanskii.</title>
        <authorList>
            <person name="Nystedt B."/>
            <person name="Astrom S."/>
        </authorList>
    </citation>
    <scope>NUCLEOTIDE SEQUENCE [LARGE SCALE GENOMIC DNA]</scope>
    <source>
        <strain evidence="2 3">CBS 2104</strain>
    </source>
</reference>
<feature type="region of interest" description="Disordered" evidence="1">
    <location>
        <begin position="130"/>
        <end position="156"/>
    </location>
</feature>
<evidence type="ECO:0000313" key="2">
    <source>
        <dbReference type="EMBL" id="CDO95027.1"/>
    </source>
</evidence>
<name>A0A0A8L9V9_9SACH</name>
<accession>A0A0A8L9V9</accession>
<keyword evidence="3" id="KW-1185">Reference proteome</keyword>
<feature type="region of interest" description="Disordered" evidence="1">
    <location>
        <begin position="1"/>
        <end position="86"/>
    </location>
</feature>
<proteinExistence type="predicted"/>
<protein>
    <submittedName>
        <fullName evidence="2">WGS project CCBQ000000000 data, contig 00011</fullName>
    </submittedName>
</protein>
<evidence type="ECO:0000313" key="3">
    <source>
        <dbReference type="Proteomes" id="UP000031516"/>
    </source>
</evidence>
<dbReference type="AlphaFoldDB" id="A0A0A8L9V9"/>
<dbReference type="Proteomes" id="UP000031516">
    <property type="component" value="Unassembled WGS sequence"/>
</dbReference>
<gene>
    <name evidence="2" type="ORF">KLDO_g3275</name>
</gene>
<comment type="caution">
    <text evidence="2">The sequence shown here is derived from an EMBL/GenBank/DDBJ whole genome shotgun (WGS) entry which is preliminary data.</text>
</comment>
<feature type="compositionally biased region" description="Basic and acidic residues" evidence="1">
    <location>
        <begin position="63"/>
        <end position="82"/>
    </location>
</feature>
<dbReference type="OrthoDB" id="4068984at2759"/>
<organism evidence="2 3">
    <name type="scientific">Kluyveromyces dobzhanskii CBS 2104</name>
    <dbReference type="NCBI Taxonomy" id="1427455"/>
    <lineage>
        <taxon>Eukaryota</taxon>
        <taxon>Fungi</taxon>
        <taxon>Dikarya</taxon>
        <taxon>Ascomycota</taxon>
        <taxon>Saccharomycotina</taxon>
        <taxon>Saccharomycetes</taxon>
        <taxon>Saccharomycetales</taxon>
        <taxon>Saccharomycetaceae</taxon>
        <taxon>Kluyveromyces</taxon>
    </lineage>
</organism>
<dbReference type="EMBL" id="CCBQ010000042">
    <property type="protein sequence ID" value="CDO95027.1"/>
    <property type="molecule type" value="Genomic_DNA"/>
</dbReference>
<sequence>MKDLPSSPLNARYEDSTTDSDSENDRSNNQRSESNITDDILNDRKLKYHSWKQPLSSSSPIKESSRERRQDRLRELAREKKTSSYRNDMEQFVMQQEYLRHLREMDQEAQKHQIPLDQIDRLIDYEDEASNEAMSENHKNSSHCEPSEMCFRSSKDFKPYDDDKELVRLIEMQEEYELLMAQEQRELEETMSGFTI</sequence>
<evidence type="ECO:0000256" key="1">
    <source>
        <dbReference type="SAM" id="MobiDB-lite"/>
    </source>
</evidence>